<dbReference type="AlphaFoldDB" id="A0A1D1W9G7"/>
<name>A0A1D1W9G7_RAMVA</name>
<feature type="region of interest" description="Disordered" evidence="1">
    <location>
        <begin position="176"/>
        <end position="317"/>
    </location>
</feature>
<feature type="compositionally biased region" description="Basic and acidic residues" evidence="1">
    <location>
        <begin position="281"/>
        <end position="317"/>
    </location>
</feature>
<gene>
    <name evidence="3" type="primary">RvY_19493-1</name>
    <name evidence="3" type="synonym">RvY_19493.1</name>
    <name evidence="3" type="ORF">RvY_19493</name>
</gene>
<reference evidence="3 4" key="1">
    <citation type="journal article" date="2016" name="Nat. Commun.">
        <title>Extremotolerant tardigrade genome and improved radiotolerance of human cultured cells by tardigrade-unique protein.</title>
        <authorList>
            <person name="Hashimoto T."/>
            <person name="Horikawa D.D."/>
            <person name="Saito Y."/>
            <person name="Kuwahara H."/>
            <person name="Kozuka-Hata H."/>
            <person name="Shin-I T."/>
            <person name="Minakuchi Y."/>
            <person name="Ohishi K."/>
            <person name="Motoyama A."/>
            <person name="Aizu T."/>
            <person name="Enomoto A."/>
            <person name="Kondo K."/>
            <person name="Tanaka S."/>
            <person name="Hara Y."/>
            <person name="Koshikawa S."/>
            <person name="Sagara H."/>
            <person name="Miura T."/>
            <person name="Yokobori S."/>
            <person name="Miyagawa K."/>
            <person name="Suzuki Y."/>
            <person name="Kubo T."/>
            <person name="Oyama M."/>
            <person name="Kohara Y."/>
            <person name="Fujiyama A."/>
            <person name="Arakawa K."/>
            <person name="Katayama T."/>
            <person name="Toyoda A."/>
            <person name="Kunieda T."/>
        </authorList>
    </citation>
    <scope>NUCLEOTIDE SEQUENCE [LARGE SCALE GENOMIC DNA]</scope>
    <source>
        <strain evidence="3 4">YOKOZUNA-1</strain>
    </source>
</reference>
<accession>A0A1D1W9G7</accession>
<keyword evidence="4" id="KW-1185">Reference proteome</keyword>
<feature type="compositionally biased region" description="Polar residues" evidence="1">
    <location>
        <begin position="188"/>
        <end position="214"/>
    </location>
</feature>
<dbReference type="STRING" id="947166.A0A1D1W9G7"/>
<proteinExistence type="predicted"/>
<feature type="compositionally biased region" description="Polar residues" evidence="1">
    <location>
        <begin position="253"/>
        <end position="265"/>
    </location>
</feature>
<feature type="compositionally biased region" description="Low complexity" evidence="1">
    <location>
        <begin position="55"/>
        <end position="65"/>
    </location>
</feature>
<evidence type="ECO:0000259" key="2">
    <source>
        <dbReference type="Pfam" id="PF07716"/>
    </source>
</evidence>
<dbReference type="OrthoDB" id="6022300at2759"/>
<evidence type="ECO:0000313" key="3">
    <source>
        <dbReference type="EMBL" id="GAV10007.1"/>
    </source>
</evidence>
<evidence type="ECO:0000313" key="4">
    <source>
        <dbReference type="Proteomes" id="UP000186922"/>
    </source>
</evidence>
<dbReference type="Proteomes" id="UP000186922">
    <property type="component" value="Unassembled WGS sequence"/>
</dbReference>
<dbReference type="Gene3D" id="1.20.5.170">
    <property type="match status" value="1"/>
</dbReference>
<comment type="caution">
    <text evidence="3">The sequence shown here is derived from an EMBL/GenBank/DDBJ whole genome shotgun (WGS) entry which is preliminary data.</text>
</comment>
<evidence type="ECO:0000256" key="1">
    <source>
        <dbReference type="SAM" id="MobiDB-lite"/>
    </source>
</evidence>
<dbReference type="GO" id="GO:0003700">
    <property type="term" value="F:DNA-binding transcription factor activity"/>
    <property type="evidence" value="ECO:0007669"/>
    <property type="project" value="InterPro"/>
</dbReference>
<dbReference type="CDD" id="cd14695">
    <property type="entry name" value="bZIP_HLF"/>
    <property type="match status" value="1"/>
</dbReference>
<feature type="domain" description="BZIP" evidence="2">
    <location>
        <begin position="296"/>
        <end position="317"/>
    </location>
</feature>
<protein>
    <recommendedName>
        <fullName evidence="2">BZIP domain-containing protein</fullName>
    </recommendedName>
</protein>
<organism evidence="3 4">
    <name type="scientific">Ramazzottius varieornatus</name>
    <name type="common">Water bear</name>
    <name type="synonym">Tardigrade</name>
    <dbReference type="NCBI Taxonomy" id="947166"/>
    <lineage>
        <taxon>Eukaryota</taxon>
        <taxon>Metazoa</taxon>
        <taxon>Ecdysozoa</taxon>
        <taxon>Tardigrada</taxon>
        <taxon>Eutardigrada</taxon>
        <taxon>Parachela</taxon>
        <taxon>Hypsibioidea</taxon>
        <taxon>Ramazzottiidae</taxon>
        <taxon>Ramazzottius</taxon>
    </lineage>
</organism>
<dbReference type="EMBL" id="BDGG01000106">
    <property type="protein sequence ID" value="GAV10007.1"/>
    <property type="molecule type" value="Genomic_DNA"/>
</dbReference>
<dbReference type="Pfam" id="PF07716">
    <property type="entry name" value="bZIP_2"/>
    <property type="match status" value="1"/>
</dbReference>
<feature type="compositionally biased region" description="Polar residues" evidence="1">
    <location>
        <begin position="225"/>
        <end position="241"/>
    </location>
</feature>
<dbReference type="InterPro" id="IPR004827">
    <property type="entry name" value="bZIP"/>
</dbReference>
<feature type="non-terminal residue" evidence="3">
    <location>
        <position position="317"/>
    </location>
</feature>
<feature type="region of interest" description="Disordered" evidence="1">
    <location>
        <begin position="48"/>
        <end position="76"/>
    </location>
</feature>
<sequence length="317" mass="34737">MAAQKRTSEWVAGSVAIKAETAPDSSAGWSDLPLDFSSKKRLVMETIQDDTASDGGRSSIGSSIGQKSRTDSPPASMLAQHHLMNPLLRQASLGTPLDSFFQLNQKLASYRYNNNAVTDNSSQCKQKNVRPFKAYPRDPLSLPLGFSAFPMNLGMANAMSLESFLPQMFNAGPTEEMMQQYKRKAEAMTTTGNKKQALAVSSSQGKPKQSSRKAQQQHRDVTVENHATTSRVSPPSIVTSSHQKRPEDKISHADSSGITSSPQGSDSKESGSRSPNPSESTDEKKPARSVPDETRDASYWERRRKNNEAAKRSRDAR</sequence>